<evidence type="ECO:0000313" key="2">
    <source>
        <dbReference type="EMBL" id="SPF77093.1"/>
    </source>
</evidence>
<dbReference type="Proteomes" id="UP000244911">
    <property type="component" value="Unassembled WGS sequence"/>
</dbReference>
<dbReference type="OrthoDB" id="8601734at2"/>
<accession>A0A2R8AM28</accession>
<dbReference type="RefSeq" id="WP_108857049.1">
    <property type="nucleotide sequence ID" value="NZ_OMOI01000001.1"/>
</dbReference>
<dbReference type="AlphaFoldDB" id="A0A2R8AM28"/>
<keyword evidence="3" id="KW-1185">Reference proteome</keyword>
<sequence length="175" mass="19169">MFFEMVATLVAGFAGAGVALLLNKLTRGRMPKWAMPAGAALAMIVATAANEYGWYDRTQQTLPEGFKIVQTVENQSFYRPWTYINPFVERFIAVDEPSLRTHDDKPALRMVDTYFLGRWSAPEKMVVLADCATGRRAPLIDGVSFNAGGDISGIDWFAPGEGDPLVTAICNLEGS</sequence>
<feature type="transmembrane region" description="Helical" evidence="1">
    <location>
        <begin position="6"/>
        <end position="22"/>
    </location>
</feature>
<name>A0A2R8AM28_9RHOB</name>
<keyword evidence="1" id="KW-0472">Membrane</keyword>
<organism evidence="2 3">
    <name type="scientific">Aliiroseovarius pelagivivens</name>
    <dbReference type="NCBI Taxonomy" id="1639690"/>
    <lineage>
        <taxon>Bacteria</taxon>
        <taxon>Pseudomonadati</taxon>
        <taxon>Pseudomonadota</taxon>
        <taxon>Alphaproteobacteria</taxon>
        <taxon>Rhodobacterales</taxon>
        <taxon>Paracoccaceae</taxon>
        <taxon>Aliiroseovarius</taxon>
    </lineage>
</organism>
<protein>
    <submittedName>
        <fullName evidence="2">Uncharacterized protein</fullName>
    </submittedName>
</protein>
<keyword evidence="1" id="KW-1133">Transmembrane helix</keyword>
<dbReference type="EMBL" id="OMOI01000001">
    <property type="protein sequence ID" value="SPF77093.1"/>
    <property type="molecule type" value="Genomic_DNA"/>
</dbReference>
<proteinExistence type="predicted"/>
<evidence type="ECO:0000313" key="3">
    <source>
        <dbReference type="Proteomes" id="UP000244911"/>
    </source>
</evidence>
<reference evidence="2 3" key="1">
    <citation type="submission" date="2018-03" db="EMBL/GenBank/DDBJ databases">
        <authorList>
            <person name="Keele B.F."/>
        </authorList>
    </citation>
    <scope>NUCLEOTIDE SEQUENCE [LARGE SCALE GENOMIC DNA]</scope>
    <source>
        <strain evidence="2 3">CECT 8811</strain>
    </source>
</reference>
<evidence type="ECO:0000256" key="1">
    <source>
        <dbReference type="SAM" id="Phobius"/>
    </source>
</evidence>
<keyword evidence="1" id="KW-0812">Transmembrane</keyword>
<gene>
    <name evidence="2" type="ORF">ALP8811_02116</name>
</gene>